<name>A0A699YUE9_HAELA</name>
<dbReference type="AlphaFoldDB" id="A0A699YUE9"/>
<comment type="caution">
    <text evidence="1">The sequence shown here is derived from an EMBL/GenBank/DDBJ whole genome shotgun (WGS) entry which is preliminary data.</text>
</comment>
<protein>
    <submittedName>
        <fullName evidence="1">Uncharacterized protein</fullName>
    </submittedName>
</protein>
<sequence>MGLTSPHLTGAPGVTTSALAAGLSLMPLTWREFACRSWPLITDAEYLLMQAGAAGLPEPLPSSTDAHPHYSTSTFSLTYVSNPQQQPAKEAVVAMLQYQAAILGGQVGAVWVVRYS</sequence>
<dbReference type="EMBL" id="BLLF01000048">
    <property type="protein sequence ID" value="GFH06642.1"/>
    <property type="molecule type" value="Genomic_DNA"/>
</dbReference>
<proteinExistence type="predicted"/>
<evidence type="ECO:0000313" key="2">
    <source>
        <dbReference type="Proteomes" id="UP000485058"/>
    </source>
</evidence>
<gene>
    <name evidence="1" type="ORF">HaLaN_01307</name>
</gene>
<organism evidence="1 2">
    <name type="scientific">Haematococcus lacustris</name>
    <name type="common">Green alga</name>
    <name type="synonym">Haematococcus pluvialis</name>
    <dbReference type="NCBI Taxonomy" id="44745"/>
    <lineage>
        <taxon>Eukaryota</taxon>
        <taxon>Viridiplantae</taxon>
        <taxon>Chlorophyta</taxon>
        <taxon>core chlorophytes</taxon>
        <taxon>Chlorophyceae</taxon>
        <taxon>CS clade</taxon>
        <taxon>Chlamydomonadales</taxon>
        <taxon>Haematococcaceae</taxon>
        <taxon>Haematococcus</taxon>
    </lineage>
</organism>
<reference evidence="1 2" key="1">
    <citation type="submission" date="2020-02" db="EMBL/GenBank/DDBJ databases">
        <title>Draft genome sequence of Haematococcus lacustris strain NIES-144.</title>
        <authorList>
            <person name="Morimoto D."/>
            <person name="Nakagawa S."/>
            <person name="Yoshida T."/>
            <person name="Sawayama S."/>
        </authorList>
    </citation>
    <scope>NUCLEOTIDE SEQUENCE [LARGE SCALE GENOMIC DNA]</scope>
    <source>
        <strain evidence="1 2">NIES-144</strain>
    </source>
</reference>
<dbReference type="Proteomes" id="UP000485058">
    <property type="component" value="Unassembled WGS sequence"/>
</dbReference>
<evidence type="ECO:0000313" key="1">
    <source>
        <dbReference type="EMBL" id="GFH06642.1"/>
    </source>
</evidence>
<keyword evidence="2" id="KW-1185">Reference proteome</keyword>
<accession>A0A699YUE9</accession>